<accession>H3HB12</accession>
<dbReference type="eggNOG" id="ENOG502RBDB">
    <property type="taxonomic scope" value="Eukaryota"/>
</dbReference>
<dbReference type="EMBL" id="DS566000">
    <property type="status" value="NOT_ANNOTATED_CDS"/>
    <property type="molecule type" value="Genomic_DNA"/>
</dbReference>
<feature type="domain" description="WLGC" evidence="1">
    <location>
        <begin position="475"/>
        <end position="545"/>
    </location>
</feature>
<dbReference type="InterPro" id="IPR032675">
    <property type="entry name" value="LRR_dom_sf"/>
</dbReference>
<dbReference type="Proteomes" id="UP000005238">
    <property type="component" value="Unassembled WGS sequence"/>
</dbReference>
<protein>
    <recommendedName>
        <fullName evidence="1">WLGC domain-containing protein</fullName>
    </recommendedName>
</protein>
<evidence type="ECO:0000313" key="3">
    <source>
        <dbReference type="Proteomes" id="UP000005238"/>
    </source>
</evidence>
<keyword evidence="3" id="KW-1185">Reference proteome</keyword>
<evidence type="ECO:0000259" key="1">
    <source>
        <dbReference type="Pfam" id="PF26605"/>
    </source>
</evidence>
<proteinExistence type="predicted"/>
<dbReference type="Gene3D" id="3.80.10.10">
    <property type="entry name" value="Ribonuclease Inhibitor"/>
    <property type="match status" value="1"/>
</dbReference>
<dbReference type="SUPFAM" id="SSF52058">
    <property type="entry name" value="L domain-like"/>
    <property type="match status" value="1"/>
</dbReference>
<dbReference type="InParanoid" id="H3HB12"/>
<dbReference type="EnsemblProtists" id="Phyra93611">
    <property type="protein sequence ID" value="Phyra93611"/>
    <property type="gene ID" value="Phyra93611"/>
</dbReference>
<reference evidence="2" key="2">
    <citation type="submission" date="2015-06" db="UniProtKB">
        <authorList>
            <consortium name="EnsemblProtists"/>
        </authorList>
    </citation>
    <scope>IDENTIFICATION</scope>
    <source>
        <strain evidence="2">Pr102</strain>
    </source>
</reference>
<dbReference type="AlphaFoldDB" id="H3HB12"/>
<dbReference type="VEuPathDB" id="FungiDB:KRP22_7197"/>
<sequence length="545" mass="60983">VAPNEAANLLMNTGDYDNGNFWLIVEREPAMKLQSVYRFYTNLTGFNAVNRKFFNAYQKVCDLIVQCLVLRRSLNQGLPDVLVYSYASFIGLNSLSMAVNIIADNHTAFAEVLIDSFFDRDVYLVNAEVLPDGNFERYARMQADPAEVALFLINFNSLRITGSLDFVLSIGLNLSFSYRFIRVIAAVLTKRCPYPECVACAHVWNPGELCPCIMMIDGDRAPRTAQEWNFPEDVTDKVRALAGAGLLHGLQLINRQLRRWPEELRRCKSIRTISLIYTSLEEIPAWATEFKQLQHLHVEGKYGSRNLVSLPPDLFSDLPDFTFLHLGNHHNLLALPAFNGTPNLRSLVLAVLLSLTELPPFDHLSKLETMALAHLHRVPTVPDMAPLVSLSRFAVFRPNHICCNGFVGECNLVDWFCQPEPVFDVPAATCLDPDDPRRATIATKQIFAAFSFAVCQKSPVSFVLETLSDFPTSERIAACGGVMYRQCEIPGVTSVNGTVGMCYSSRMQVVACNVDQLFIKVRQVEIERGVGPPCDVEVEAWLGCE</sequence>
<reference evidence="3" key="1">
    <citation type="journal article" date="2006" name="Science">
        <title>Phytophthora genome sequences uncover evolutionary origins and mechanisms of pathogenesis.</title>
        <authorList>
            <person name="Tyler B.M."/>
            <person name="Tripathy S."/>
            <person name="Zhang X."/>
            <person name="Dehal P."/>
            <person name="Jiang R.H."/>
            <person name="Aerts A."/>
            <person name="Arredondo F.D."/>
            <person name="Baxter L."/>
            <person name="Bensasson D."/>
            <person name="Beynon J.L."/>
            <person name="Chapman J."/>
            <person name="Damasceno C.M."/>
            <person name="Dorrance A.E."/>
            <person name="Dou D."/>
            <person name="Dickerman A.W."/>
            <person name="Dubchak I.L."/>
            <person name="Garbelotto M."/>
            <person name="Gijzen M."/>
            <person name="Gordon S.G."/>
            <person name="Govers F."/>
            <person name="Grunwald N.J."/>
            <person name="Huang W."/>
            <person name="Ivors K.L."/>
            <person name="Jones R.W."/>
            <person name="Kamoun S."/>
            <person name="Krampis K."/>
            <person name="Lamour K.H."/>
            <person name="Lee M.K."/>
            <person name="McDonald W.H."/>
            <person name="Medina M."/>
            <person name="Meijer H.J."/>
            <person name="Nordberg E.K."/>
            <person name="Maclean D.J."/>
            <person name="Ospina-Giraldo M.D."/>
            <person name="Morris P.F."/>
            <person name="Phuntumart V."/>
            <person name="Putnam N.H."/>
            <person name="Rash S."/>
            <person name="Rose J.K."/>
            <person name="Sakihama Y."/>
            <person name="Salamov A.A."/>
            <person name="Savidor A."/>
            <person name="Scheuring C.F."/>
            <person name="Smith B.M."/>
            <person name="Sobral B.W."/>
            <person name="Terry A."/>
            <person name="Torto-Alalibo T.A."/>
            <person name="Win J."/>
            <person name="Xu Z."/>
            <person name="Zhang H."/>
            <person name="Grigoriev I.V."/>
            <person name="Rokhsar D.S."/>
            <person name="Boore J.L."/>
        </authorList>
    </citation>
    <scope>NUCLEOTIDE SEQUENCE [LARGE SCALE GENOMIC DNA]</scope>
    <source>
        <strain evidence="3">Pr102</strain>
    </source>
</reference>
<dbReference type="InterPro" id="IPR058256">
    <property type="entry name" value="WLGC"/>
</dbReference>
<name>H3HB12_PHYRM</name>
<dbReference type="OMA" id="YRFVRVI"/>
<evidence type="ECO:0000313" key="2">
    <source>
        <dbReference type="EnsemblProtists" id="Phyra93611"/>
    </source>
</evidence>
<organism evidence="2 3">
    <name type="scientific">Phytophthora ramorum</name>
    <name type="common">Sudden oak death agent</name>
    <dbReference type="NCBI Taxonomy" id="164328"/>
    <lineage>
        <taxon>Eukaryota</taxon>
        <taxon>Sar</taxon>
        <taxon>Stramenopiles</taxon>
        <taxon>Oomycota</taxon>
        <taxon>Peronosporomycetes</taxon>
        <taxon>Peronosporales</taxon>
        <taxon>Peronosporaceae</taxon>
        <taxon>Phytophthora</taxon>
    </lineage>
</organism>
<dbReference type="HOGENOM" id="CLU_015143_1_1_1"/>
<dbReference type="VEuPathDB" id="FungiDB:KRP23_6809"/>
<dbReference type="Pfam" id="PF26605">
    <property type="entry name" value="WLGC"/>
    <property type="match status" value="1"/>
</dbReference>